<comment type="caution">
    <text evidence="9">The sequence shown here is derived from an EMBL/GenBank/DDBJ whole genome shotgun (WGS) entry which is preliminary data.</text>
</comment>
<evidence type="ECO:0000256" key="5">
    <source>
        <dbReference type="ARBA" id="ARBA00022827"/>
    </source>
</evidence>
<dbReference type="InterPro" id="IPR050554">
    <property type="entry name" value="Met_Synthase/Corrinoid"/>
</dbReference>
<keyword evidence="3 7" id="KW-0285">Flavoprotein</keyword>
<evidence type="ECO:0000313" key="10">
    <source>
        <dbReference type="Proteomes" id="UP001431776"/>
    </source>
</evidence>
<proteinExistence type="inferred from homology"/>
<dbReference type="RefSeq" id="WP_349243921.1">
    <property type="nucleotide sequence ID" value="NZ_JASCXX010000005.1"/>
</dbReference>
<protein>
    <recommendedName>
        <fullName evidence="7">Methylenetetrahydrofolate reductase</fullName>
    </recommendedName>
</protein>
<dbReference type="GO" id="GO:0004489">
    <property type="term" value="F:methylenetetrahydrofolate reductase [NAD(P)H] activity"/>
    <property type="evidence" value="ECO:0007669"/>
    <property type="project" value="InterPro"/>
</dbReference>
<evidence type="ECO:0000256" key="7">
    <source>
        <dbReference type="RuleBase" id="RU003862"/>
    </source>
</evidence>
<keyword evidence="6 7" id="KW-0560">Oxidoreductase</keyword>
<accession>A0AAW6TV61</accession>
<dbReference type="SUPFAM" id="SSF51717">
    <property type="entry name" value="Dihydropteroate synthetase-like"/>
    <property type="match status" value="1"/>
</dbReference>
<evidence type="ECO:0000256" key="4">
    <source>
        <dbReference type="ARBA" id="ARBA00022679"/>
    </source>
</evidence>
<dbReference type="Pfam" id="PF02219">
    <property type="entry name" value="MTHFR"/>
    <property type="match status" value="1"/>
</dbReference>
<comment type="pathway">
    <text evidence="2 7">One-carbon metabolism; tetrahydrofolate interconversion.</text>
</comment>
<dbReference type="EMBL" id="JASCXX010000005">
    <property type="protein sequence ID" value="MDI6448510.1"/>
    <property type="molecule type" value="Genomic_DNA"/>
</dbReference>
<evidence type="ECO:0000256" key="6">
    <source>
        <dbReference type="ARBA" id="ARBA00023002"/>
    </source>
</evidence>
<comment type="cofactor">
    <cofactor evidence="1 7">
        <name>FAD</name>
        <dbReference type="ChEBI" id="CHEBI:57692"/>
    </cofactor>
</comment>
<keyword evidence="4" id="KW-0808">Transferase</keyword>
<dbReference type="InterPro" id="IPR011005">
    <property type="entry name" value="Dihydropteroate_synth-like_sf"/>
</dbReference>
<dbReference type="Gene3D" id="3.20.20.20">
    <property type="entry name" value="Dihydropteroate synthase-like"/>
    <property type="match status" value="1"/>
</dbReference>
<dbReference type="AlphaFoldDB" id="A0AAW6TV61"/>
<gene>
    <name evidence="9" type="ORF">QJ522_05605</name>
</gene>
<comment type="similarity">
    <text evidence="7">Belongs to the methylenetetrahydrofolate reductase family.</text>
</comment>
<dbReference type="Proteomes" id="UP001431776">
    <property type="component" value="Unassembled WGS sequence"/>
</dbReference>
<dbReference type="InterPro" id="IPR029041">
    <property type="entry name" value="FAD-linked_oxidoreductase-like"/>
</dbReference>
<evidence type="ECO:0000256" key="2">
    <source>
        <dbReference type="ARBA" id="ARBA00004777"/>
    </source>
</evidence>
<name>A0AAW6TV61_9BACT</name>
<feature type="domain" description="Methylene-tetrahydrofolate reductase C-terminal-like" evidence="8">
    <location>
        <begin position="393"/>
        <end position="475"/>
    </location>
</feature>
<dbReference type="InterPro" id="IPR003171">
    <property type="entry name" value="Mehydrof_redctse-like"/>
</dbReference>
<evidence type="ECO:0000256" key="1">
    <source>
        <dbReference type="ARBA" id="ARBA00001974"/>
    </source>
</evidence>
<dbReference type="GO" id="GO:0008705">
    <property type="term" value="F:methionine synthase activity"/>
    <property type="evidence" value="ECO:0007669"/>
    <property type="project" value="TreeGrafter"/>
</dbReference>
<dbReference type="PANTHER" id="PTHR45833:SF2">
    <property type="entry name" value="BIFUNCTIONAL HOMOCYSTEINE S-METHYLTRANSFERASE_5,10-METHYLENETETRAHYDROFOLATE REDUCTASE"/>
    <property type="match status" value="1"/>
</dbReference>
<sequence>MEHKSLGQKLRQRSDLLVLAELTGGPGFSFAPIERFLNVYQEAAQGGRAVLPEGFDFAAIALPQNPGGVANLEPAAIINVLEANHLLDGLDVVPHISCKDANADAIVSSLVGFRKAGVFSVLALTGDKPVAAKGVFELESVGLLRLIRKMNHDAYLGAKPDALAGVHQFIAGAAVSPFKYSEATQMQQYYKMEKKVRCGAAFLITQVGWDWRKSLELFIYLKERRIDVPVVGNVYLLSTLTPAPRLMHDIKLPGCFVSDELLAKVYSEKLDDHIERAAQQVAMFKAMGAAGVDIGGVHDFATFTRIVERAAEIGADWEPFKDNLCWPAKEAFYLYDDSGRAVPLSQPRPTLGKRFFDFSHRAFLDPDHAGFRAFKGTMAFLGADKGEGPVYKLFNASEKAFKYTLFDCEECGDCFLPENFGVCTMGDCEKGIDNAPCGDATVDGYCGNNLERVCVGNRVYEAAASEKGGRERLRATINPRRNPVLQHSSSILNYLFGKDHTMKNALISIGESVHASIPKTGQIMHQLRDRGADAYTQPSPELDYIRALIESQAADGADYIAVNLDAFGEDDPKLAVAMMVEYTRLVHRWGDGVPICIDSSNDDVLEAGLKEWYRVGATPRGCPAQPGQAQGPAPTVIRPPLLNSVKVYTMDRILPLKRQYDFSVIALLVSEDKPTGPGGSHSVDELCALAHRIFDEAVGKYGFKPEQIFFDSTVFPLAIDMPMEPGVPGYTYRTFETIRKIKSDPKFKGAHFSLGVSNSVRDLPGRRIGVCRAYVAKAMEYGLDAGIVNAAHKYGTVEPDPALVELVDAFAQLDGSLDKTGKAMELMGQFCQQNRKPS</sequence>
<dbReference type="PANTHER" id="PTHR45833">
    <property type="entry name" value="METHIONINE SYNTHASE"/>
    <property type="match status" value="1"/>
</dbReference>
<evidence type="ECO:0000256" key="3">
    <source>
        <dbReference type="ARBA" id="ARBA00022630"/>
    </source>
</evidence>
<keyword evidence="5 7" id="KW-0274">FAD</keyword>
<evidence type="ECO:0000313" key="9">
    <source>
        <dbReference type="EMBL" id="MDI6448510.1"/>
    </source>
</evidence>
<dbReference type="Pfam" id="PF12225">
    <property type="entry name" value="DUF5981"/>
    <property type="match status" value="1"/>
</dbReference>
<keyword evidence="10" id="KW-1185">Reference proteome</keyword>
<organism evidence="9 10">
    <name type="scientific">Anaerobaca lacustris</name>
    <dbReference type="NCBI Taxonomy" id="3044600"/>
    <lineage>
        <taxon>Bacteria</taxon>
        <taxon>Pseudomonadati</taxon>
        <taxon>Planctomycetota</taxon>
        <taxon>Phycisphaerae</taxon>
        <taxon>Sedimentisphaerales</taxon>
        <taxon>Anaerobacaceae</taxon>
        <taxon>Anaerobaca</taxon>
    </lineage>
</organism>
<dbReference type="Gene3D" id="3.20.20.220">
    <property type="match status" value="1"/>
</dbReference>
<dbReference type="GO" id="GO:0005829">
    <property type="term" value="C:cytosol"/>
    <property type="evidence" value="ECO:0007669"/>
    <property type="project" value="TreeGrafter"/>
</dbReference>
<reference evidence="9" key="1">
    <citation type="submission" date="2023-05" db="EMBL/GenBank/DDBJ databases">
        <title>Anaerotaeda fermentans gen. nov., sp. nov., a novel anaerobic planctomycete of the new family within the order Sedimentisphaerales isolated from Taman Peninsula, Russia.</title>
        <authorList>
            <person name="Khomyakova M.A."/>
            <person name="Merkel A.Y."/>
            <person name="Slobodkin A.I."/>
        </authorList>
    </citation>
    <scope>NUCLEOTIDE SEQUENCE</scope>
    <source>
        <strain evidence="9">M17dextr</strain>
    </source>
</reference>
<evidence type="ECO:0000259" key="8">
    <source>
        <dbReference type="Pfam" id="PF12225"/>
    </source>
</evidence>
<dbReference type="SUPFAM" id="SSF51730">
    <property type="entry name" value="FAD-linked oxidoreductase"/>
    <property type="match status" value="1"/>
</dbReference>
<dbReference type="InterPro" id="IPR022026">
    <property type="entry name" value="DUF5981"/>
</dbReference>